<feature type="domain" description="Serine aminopeptidase S33" evidence="1">
    <location>
        <begin position="48"/>
        <end position="298"/>
    </location>
</feature>
<dbReference type="PANTHER" id="PTHR42886:SF29">
    <property type="entry name" value="PUMMELIG, ISOFORM A"/>
    <property type="match status" value="1"/>
</dbReference>
<organism evidence="2 3">
    <name type="scientific">Sanguibacter suaedae</name>
    <dbReference type="NCBI Taxonomy" id="2795737"/>
    <lineage>
        <taxon>Bacteria</taxon>
        <taxon>Bacillati</taxon>
        <taxon>Actinomycetota</taxon>
        <taxon>Actinomycetes</taxon>
        <taxon>Micrococcales</taxon>
        <taxon>Sanguibacteraceae</taxon>
        <taxon>Sanguibacter</taxon>
    </lineage>
</organism>
<protein>
    <submittedName>
        <fullName evidence="2">Alpha/beta hydrolase</fullName>
    </submittedName>
</protein>
<dbReference type="InterPro" id="IPR022742">
    <property type="entry name" value="Hydrolase_4"/>
</dbReference>
<dbReference type="RefSeq" id="WP_198734412.1">
    <property type="nucleotide sequence ID" value="NZ_JAEINH010000011.1"/>
</dbReference>
<accession>A0A934MEM9</accession>
<dbReference type="Proteomes" id="UP000602087">
    <property type="component" value="Unassembled WGS sequence"/>
</dbReference>
<dbReference type="SUPFAM" id="SSF53474">
    <property type="entry name" value="alpha/beta-Hydrolases"/>
    <property type="match status" value="1"/>
</dbReference>
<name>A0A934MEM9_9MICO</name>
<keyword evidence="3" id="KW-1185">Reference proteome</keyword>
<dbReference type="Pfam" id="PF12146">
    <property type="entry name" value="Hydrolase_4"/>
    <property type="match status" value="1"/>
</dbReference>
<dbReference type="AlphaFoldDB" id="A0A934MEM9"/>
<gene>
    <name evidence="2" type="ORF">JAV76_12555</name>
</gene>
<proteinExistence type="predicted"/>
<dbReference type="EMBL" id="JAEINH010000011">
    <property type="protein sequence ID" value="MBI9115844.1"/>
    <property type="molecule type" value="Genomic_DNA"/>
</dbReference>
<reference evidence="2" key="1">
    <citation type="submission" date="2020-12" db="EMBL/GenBank/DDBJ databases">
        <title>Sanguibacter suaedae sp. nov., isolated from Suaeda aralocaspica.</title>
        <authorList>
            <person name="Ma Q."/>
        </authorList>
    </citation>
    <scope>NUCLEOTIDE SEQUENCE</scope>
    <source>
        <strain evidence="2">YZGR15</strain>
    </source>
</reference>
<evidence type="ECO:0000313" key="3">
    <source>
        <dbReference type="Proteomes" id="UP000602087"/>
    </source>
</evidence>
<evidence type="ECO:0000259" key="1">
    <source>
        <dbReference type="Pfam" id="PF12146"/>
    </source>
</evidence>
<dbReference type="InterPro" id="IPR029058">
    <property type="entry name" value="AB_hydrolase_fold"/>
</dbReference>
<evidence type="ECO:0000313" key="2">
    <source>
        <dbReference type="EMBL" id="MBI9115844.1"/>
    </source>
</evidence>
<comment type="caution">
    <text evidence="2">The sequence shown here is derived from an EMBL/GenBank/DDBJ whole genome shotgun (WGS) entry which is preliminary data.</text>
</comment>
<dbReference type="GO" id="GO:0016787">
    <property type="term" value="F:hydrolase activity"/>
    <property type="evidence" value="ECO:0007669"/>
    <property type="project" value="UniProtKB-KW"/>
</dbReference>
<dbReference type="Gene3D" id="3.40.50.1820">
    <property type="entry name" value="alpha/beta hydrolase"/>
    <property type="match status" value="1"/>
</dbReference>
<sequence>MTPGPDHGDWQPDVLGGDWESRTLHLSPDDEGDVVATLVRRAGPASGRAVLYVHGFVDYFFQTHVADALAADGYDLYALDLRKYGRSLRPHQTPNVVGALADYAEELDAAAQAIRDEGHTTLVVMGHSTGGLITSLWADARTRGPHPTVDALVLNSPWFDLNEPWFQRVVATRMVDALAPLAPRAVVGRLQPHYGRALHAGSGGEWSYDLAWKPHEGFPVRAAWFRAIRRGHAQVARGLDVRCPVLVLTSDRTGDAKSRHDGLLTSDSVLDVEQIAARAPGLGQDVTVVRVPGGAHDLALSPEPARSAYLDEVRGWLRERLG</sequence>
<dbReference type="PANTHER" id="PTHR42886">
    <property type="entry name" value="RE40534P-RELATED"/>
    <property type="match status" value="1"/>
</dbReference>
<keyword evidence="2" id="KW-0378">Hydrolase</keyword>